<accession>A0A7S0IYL5</accession>
<gene>
    <name evidence="2" type="ORF">CLEP1334_LOCUS11230</name>
</gene>
<proteinExistence type="predicted"/>
<dbReference type="EMBL" id="HBER01022420">
    <property type="protein sequence ID" value="CAD8535950.1"/>
    <property type="molecule type" value="Transcribed_RNA"/>
</dbReference>
<feature type="compositionally biased region" description="Basic and acidic residues" evidence="1">
    <location>
        <begin position="87"/>
        <end position="102"/>
    </location>
</feature>
<name>A0A7S0IYL5_9EUKA</name>
<sequence>MRTCAALACARAFGMCINARVVHAAHVLAHKQLPRRSRDVYVSGGAEPSRAHMPMSETRIDVCTAVRIPCHRLADTLMSTPAPPSQRPEKNSSHKRGTREWLRPAVVRA</sequence>
<feature type="region of interest" description="Disordered" evidence="1">
    <location>
        <begin position="76"/>
        <end position="109"/>
    </location>
</feature>
<protein>
    <submittedName>
        <fullName evidence="2">Uncharacterized protein</fullName>
    </submittedName>
</protein>
<organism evidence="2">
    <name type="scientific">Calcidiscus leptoporus</name>
    <dbReference type="NCBI Taxonomy" id="127549"/>
    <lineage>
        <taxon>Eukaryota</taxon>
        <taxon>Haptista</taxon>
        <taxon>Haptophyta</taxon>
        <taxon>Prymnesiophyceae</taxon>
        <taxon>Coccolithales</taxon>
        <taxon>Calcidiscaceae</taxon>
        <taxon>Calcidiscus</taxon>
    </lineage>
</organism>
<evidence type="ECO:0000256" key="1">
    <source>
        <dbReference type="SAM" id="MobiDB-lite"/>
    </source>
</evidence>
<reference evidence="2" key="1">
    <citation type="submission" date="2021-01" db="EMBL/GenBank/DDBJ databases">
        <authorList>
            <person name="Corre E."/>
            <person name="Pelletier E."/>
            <person name="Niang G."/>
            <person name="Scheremetjew M."/>
            <person name="Finn R."/>
            <person name="Kale V."/>
            <person name="Holt S."/>
            <person name="Cochrane G."/>
            <person name="Meng A."/>
            <person name="Brown T."/>
            <person name="Cohen L."/>
        </authorList>
    </citation>
    <scope>NUCLEOTIDE SEQUENCE</scope>
    <source>
        <strain evidence="2">RCC1130</strain>
    </source>
</reference>
<evidence type="ECO:0000313" key="2">
    <source>
        <dbReference type="EMBL" id="CAD8535950.1"/>
    </source>
</evidence>
<dbReference type="AlphaFoldDB" id="A0A7S0IYL5"/>